<evidence type="ECO:0000313" key="2">
    <source>
        <dbReference type="EMBL" id="MBN0986680.1"/>
    </source>
</evidence>
<accession>A0ABS2W4P6</accession>
<dbReference type="Gene3D" id="3.10.490.10">
    <property type="entry name" value="Gamma-glutamyl cyclotransferase-like"/>
    <property type="match status" value="1"/>
</dbReference>
<dbReference type="InterPro" id="IPR013024">
    <property type="entry name" value="GGCT-like"/>
</dbReference>
<gene>
    <name evidence="2" type="ORF">JW498_04855</name>
</gene>
<dbReference type="PANTHER" id="PTHR12935">
    <property type="entry name" value="GAMMA-GLUTAMYLCYCLOTRANSFERASE"/>
    <property type="match status" value="1"/>
</dbReference>
<sequence>MAMYYFAYGSNMSLARLQQRVPGARVVGCYFLDGHDLRFHKAGQDGSAKCDALYTGNDDRIYGVLFDIPRSEKPALDRAEGLGVGYGEKVVSLQNQQGEQLEAITYFALQIDPSLKPYSWYVHHVLIGAREAGLPPDYIKRIGRIESVDDGDIERDARERALHTLV</sequence>
<proteinExistence type="predicted"/>
<dbReference type="InterPro" id="IPR017939">
    <property type="entry name" value="G-Glutamylcylcotransferase"/>
</dbReference>
<dbReference type="SUPFAM" id="SSF110857">
    <property type="entry name" value="Gamma-glutamyl cyclotransferase-like"/>
    <property type="match status" value="1"/>
</dbReference>
<dbReference type="PANTHER" id="PTHR12935:SF0">
    <property type="entry name" value="GAMMA-GLUTAMYLCYCLOTRANSFERASE"/>
    <property type="match status" value="1"/>
</dbReference>
<reference evidence="2 3" key="1">
    <citation type="submission" date="2021-02" db="EMBL/GenBank/DDBJ databases">
        <title>A novel species of genus Amphritea isolated from a fishpond in China.</title>
        <authorList>
            <person name="Lu H."/>
        </authorList>
    </citation>
    <scope>NUCLEOTIDE SEQUENCE [LARGE SCALE GENOMIC DNA]</scope>
    <source>
        <strain evidence="2 3">RP18W</strain>
    </source>
</reference>
<comment type="caution">
    <text evidence="2">The sequence shown here is derived from an EMBL/GenBank/DDBJ whole genome shotgun (WGS) entry which is preliminary data.</text>
</comment>
<name>A0ABS2W4P6_9GAMM</name>
<evidence type="ECO:0000313" key="3">
    <source>
        <dbReference type="Proteomes" id="UP000760472"/>
    </source>
</evidence>
<dbReference type="Pfam" id="PF13772">
    <property type="entry name" value="AIG2_2"/>
    <property type="match status" value="1"/>
</dbReference>
<dbReference type="InterPro" id="IPR036568">
    <property type="entry name" value="GGCT-like_sf"/>
</dbReference>
<dbReference type="CDD" id="cd06661">
    <property type="entry name" value="GGCT_like"/>
    <property type="match status" value="1"/>
</dbReference>
<protein>
    <submittedName>
        <fullName evidence="2">Gamma-glutamylcyclotransferase</fullName>
    </submittedName>
</protein>
<dbReference type="Proteomes" id="UP000760472">
    <property type="component" value="Unassembled WGS sequence"/>
</dbReference>
<dbReference type="EMBL" id="JAFFZP010000005">
    <property type="protein sequence ID" value="MBN0986680.1"/>
    <property type="molecule type" value="Genomic_DNA"/>
</dbReference>
<organism evidence="2 3">
    <name type="scientific">Amphritea pacifica</name>
    <dbReference type="NCBI Taxonomy" id="2811233"/>
    <lineage>
        <taxon>Bacteria</taxon>
        <taxon>Pseudomonadati</taxon>
        <taxon>Pseudomonadota</taxon>
        <taxon>Gammaproteobacteria</taxon>
        <taxon>Oceanospirillales</taxon>
        <taxon>Oceanospirillaceae</taxon>
        <taxon>Amphritea</taxon>
    </lineage>
</organism>
<keyword evidence="3" id="KW-1185">Reference proteome</keyword>
<evidence type="ECO:0000256" key="1">
    <source>
        <dbReference type="ARBA" id="ARBA00023239"/>
    </source>
</evidence>
<keyword evidence="1" id="KW-0456">Lyase</keyword>